<reference evidence="3 4" key="1">
    <citation type="submission" date="2019-06" db="EMBL/GenBank/DDBJ databases">
        <title>Genome sequence of Litorilinea aerophila BAA-2444.</title>
        <authorList>
            <person name="Maclea K.S."/>
            <person name="Maurais E.G."/>
            <person name="Iannazzi L.C."/>
        </authorList>
    </citation>
    <scope>NUCLEOTIDE SEQUENCE [LARGE SCALE GENOMIC DNA]</scope>
    <source>
        <strain evidence="3 4">ATCC BAA-2444</strain>
    </source>
</reference>
<dbReference type="AlphaFoldDB" id="A0A540VA98"/>
<gene>
    <name evidence="3" type="ORF">FKZ61_20405</name>
</gene>
<sequence length="333" mass="36067">MRIGMMSFAHGHANSYAACLQQVPGVTLAGIYDTEPQRGQDAARRLDVPFYATADELLDQGLDGVIVCSENANHRPMVEAAAGRVGHILCEKPIATTLADAQAMIDRCQATGTALQIAFPVRFAPPAQHLREVLRRGELGQVYSVQCTNHGRMPGGWFTDPALAGGGAVIDHTVHVIDLLRWFWETEVVEVYAEVGRGLLHPELAIDDAGLLSFTLANGVYGTLDTSWSRPPSYPTWGDVKIEVVAEKGALVVDVFQQVLAVSSEQWGQTRWIPWGSNMDLGLIQDFVACIREGRPPSITGHDGRQALEVALAAYHSAELGRPVRLPLAAEAT</sequence>
<dbReference type="Gene3D" id="3.30.360.10">
    <property type="entry name" value="Dihydrodipicolinate Reductase, domain 2"/>
    <property type="match status" value="1"/>
</dbReference>
<dbReference type="Pfam" id="PF01408">
    <property type="entry name" value="GFO_IDH_MocA"/>
    <property type="match status" value="1"/>
</dbReference>
<dbReference type="SUPFAM" id="SSF51735">
    <property type="entry name" value="NAD(P)-binding Rossmann-fold domains"/>
    <property type="match status" value="1"/>
</dbReference>
<accession>A0A540VA98</accession>
<name>A0A540VA98_9CHLR</name>
<dbReference type="InterPro" id="IPR000683">
    <property type="entry name" value="Gfo/Idh/MocA-like_OxRdtase_N"/>
</dbReference>
<dbReference type="InParanoid" id="A0A540VA98"/>
<dbReference type="Gene3D" id="3.40.50.720">
    <property type="entry name" value="NAD(P)-binding Rossmann-like Domain"/>
    <property type="match status" value="1"/>
</dbReference>
<dbReference type="OrthoDB" id="9815825at2"/>
<dbReference type="SUPFAM" id="SSF55347">
    <property type="entry name" value="Glyceraldehyde-3-phosphate dehydrogenase-like, C-terminal domain"/>
    <property type="match status" value="1"/>
</dbReference>
<evidence type="ECO:0000313" key="4">
    <source>
        <dbReference type="Proteomes" id="UP000317371"/>
    </source>
</evidence>
<feature type="domain" description="GFO/IDH/MocA-like oxidoreductase" evidence="2">
    <location>
        <begin position="128"/>
        <end position="251"/>
    </location>
</feature>
<dbReference type="InterPro" id="IPR051450">
    <property type="entry name" value="Gfo/Idh/MocA_Oxidoreductases"/>
</dbReference>
<dbReference type="InterPro" id="IPR055170">
    <property type="entry name" value="GFO_IDH_MocA-like_dom"/>
</dbReference>
<evidence type="ECO:0000259" key="2">
    <source>
        <dbReference type="Pfam" id="PF22725"/>
    </source>
</evidence>
<dbReference type="PANTHER" id="PTHR43377">
    <property type="entry name" value="BILIVERDIN REDUCTASE A"/>
    <property type="match status" value="1"/>
</dbReference>
<dbReference type="PANTHER" id="PTHR43377:SF1">
    <property type="entry name" value="BILIVERDIN REDUCTASE A"/>
    <property type="match status" value="1"/>
</dbReference>
<dbReference type="InterPro" id="IPR036291">
    <property type="entry name" value="NAD(P)-bd_dom_sf"/>
</dbReference>
<feature type="domain" description="Gfo/Idh/MocA-like oxidoreductase N-terminal" evidence="1">
    <location>
        <begin position="16"/>
        <end position="118"/>
    </location>
</feature>
<keyword evidence="4" id="KW-1185">Reference proteome</keyword>
<evidence type="ECO:0000313" key="3">
    <source>
        <dbReference type="EMBL" id="TQE93689.1"/>
    </source>
</evidence>
<dbReference type="Proteomes" id="UP000317371">
    <property type="component" value="Unassembled WGS sequence"/>
</dbReference>
<dbReference type="GO" id="GO:0000166">
    <property type="term" value="F:nucleotide binding"/>
    <property type="evidence" value="ECO:0007669"/>
    <property type="project" value="InterPro"/>
</dbReference>
<comment type="caution">
    <text evidence="3">The sequence shown here is derived from an EMBL/GenBank/DDBJ whole genome shotgun (WGS) entry which is preliminary data.</text>
</comment>
<dbReference type="EMBL" id="VIGC01000035">
    <property type="protein sequence ID" value="TQE93689.1"/>
    <property type="molecule type" value="Genomic_DNA"/>
</dbReference>
<dbReference type="Pfam" id="PF22725">
    <property type="entry name" value="GFO_IDH_MocA_C3"/>
    <property type="match status" value="1"/>
</dbReference>
<evidence type="ECO:0000259" key="1">
    <source>
        <dbReference type="Pfam" id="PF01408"/>
    </source>
</evidence>
<organism evidence="3 4">
    <name type="scientific">Litorilinea aerophila</name>
    <dbReference type="NCBI Taxonomy" id="1204385"/>
    <lineage>
        <taxon>Bacteria</taxon>
        <taxon>Bacillati</taxon>
        <taxon>Chloroflexota</taxon>
        <taxon>Caldilineae</taxon>
        <taxon>Caldilineales</taxon>
        <taxon>Caldilineaceae</taxon>
        <taxon>Litorilinea</taxon>
    </lineage>
</organism>
<proteinExistence type="predicted"/>
<protein>
    <submittedName>
        <fullName evidence="3">Gfo/Idh/MocA family oxidoreductase</fullName>
    </submittedName>
</protein>